<dbReference type="Proteomes" id="UP000799755">
    <property type="component" value="Unassembled WGS sequence"/>
</dbReference>
<reference evidence="1" key="1">
    <citation type="journal article" date="2020" name="Stud. Mycol.">
        <title>101 Dothideomycetes genomes: a test case for predicting lifestyles and emergence of pathogens.</title>
        <authorList>
            <person name="Haridas S."/>
            <person name="Albert R."/>
            <person name="Binder M."/>
            <person name="Bloem J."/>
            <person name="Labutti K."/>
            <person name="Salamov A."/>
            <person name="Andreopoulos B."/>
            <person name="Baker S."/>
            <person name="Barry K."/>
            <person name="Bills G."/>
            <person name="Bluhm B."/>
            <person name="Cannon C."/>
            <person name="Castanera R."/>
            <person name="Culley D."/>
            <person name="Daum C."/>
            <person name="Ezra D."/>
            <person name="Gonzalez J."/>
            <person name="Henrissat B."/>
            <person name="Kuo A."/>
            <person name="Liang C."/>
            <person name="Lipzen A."/>
            <person name="Lutzoni F."/>
            <person name="Magnuson J."/>
            <person name="Mondo S."/>
            <person name="Nolan M."/>
            <person name="Ohm R."/>
            <person name="Pangilinan J."/>
            <person name="Park H.-J."/>
            <person name="Ramirez L."/>
            <person name="Alfaro M."/>
            <person name="Sun H."/>
            <person name="Tritt A."/>
            <person name="Yoshinaga Y."/>
            <person name="Zwiers L.-H."/>
            <person name="Turgeon B."/>
            <person name="Goodwin S."/>
            <person name="Spatafora J."/>
            <person name="Crous P."/>
            <person name="Grigoriev I."/>
        </authorList>
    </citation>
    <scope>NUCLEOTIDE SEQUENCE</scope>
    <source>
        <strain evidence="1">ATCC 200398</strain>
    </source>
</reference>
<comment type="caution">
    <text evidence="1">The sequence shown here is derived from an EMBL/GenBank/DDBJ whole genome shotgun (WGS) entry which is preliminary data.</text>
</comment>
<accession>A0ACB6R0F2</accession>
<evidence type="ECO:0000313" key="1">
    <source>
        <dbReference type="EMBL" id="KAF2472270.1"/>
    </source>
</evidence>
<sequence>MEVCDCVVAGLLLKKRAKRAAIPSMVIFLFLAMPSYHEKQGKAASTKGEKVIQQRGLHELKLSKCISPIGVIRHSVRNRQVEHLQMVQEGELSQKAPLHLPLNALYQLGSYPVDEEAFGEVLASESQQSSHTTQFQSQFTMQE</sequence>
<gene>
    <name evidence="1" type="ORF">BDR25DRAFT_353969</name>
</gene>
<name>A0ACB6R0F2_9PLEO</name>
<proteinExistence type="predicted"/>
<organism evidence="1 2">
    <name type="scientific">Lindgomyces ingoldianus</name>
    <dbReference type="NCBI Taxonomy" id="673940"/>
    <lineage>
        <taxon>Eukaryota</taxon>
        <taxon>Fungi</taxon>
        <taxon>Dikarya</taxon>
        <taxon>Ascomycota</taxon>
        <taxon>Pezizomycotina</taxon>
        <taxon>Dothideomycetes</taxon>
        <taxon>Pleosporomycetidae</taxon>
        <taxon>Pleosporales</taxon>
        <taxon>Lindgomycetaceae</taxon>
        <taxon>Lindgomyces</taxon>
    </lineage>
</organism>
<evidence type="ECO:0000313" key="2">
    <source>
        <dbReference type="Proteomes" id="UP000799755"/>
    </source>
</evidence>
<dbReference type="EMBL" id="MU003503">
    <property type="protein sequence ID" value="KAF2472270.1"/>
    <property type="molecule type" value="Genomic_DNA"/>
</dbReference>
<keyword evidence="2" id="KW-1185">Reference proteome</keyword>
<protein>
    <submittedName>
        <fullName evidence="1">Uncharacterized protein</fullName>
    </submittedName>
</protein>